<sequence length="105" mass="11606">MPNLEVSPNSQLTLIANLEAELREKIREARLTIHGAEHQLAVLESIKAKLPQHSDFCTNCFGNGKTQKQDFYGHDSNEWQYVHVECPQCAGTGLKSSAKMTPPAG</sequence>
<dbReference type="AlphaFoldDB" id="A0A0G0QLC3"/>
<dbReference type="EMBL" id="LBXZ01000001">
    <property type="protein sequence ID" value="KKR41224.1"/>
    <property type="molecule type" value="Genomic_DNA"/>
</dbReference>
<reference evidence="1 2" key="1">
    <citation type="journal article" date="2015" name="Nature">
        <title>rRNA introns, odd ribosomes, and small enigmatic genomes across a large radiation of phyla.</title>
        <authorList>
            <person name="Brown C.T."/>
            <person name="Hug L.A."/>
            <person name="Thomas B.C."/>
            <person name="Sharon I."/>
            <person name="Castelle C.J."/>
            <person name="Singh A."/>
            <person name="Wilkins M.J."/>
            <person name="Williams K.H."/>
            <person name="Banfield J.F."/>
        </authorList>
    </citation>
    <scope>NUCLEOTIDE SEQUENCE [LARGE SCALE GENOMIC DNA]</scope>
</reference>
<accession>A0A0G0QLC3</accession>
<comment type="caution">
    <text evidence="1">The sequence shown here is derived from an EMBL/GenBank/DDBJ whole genome shotgun (WGS) entry which is preliminary data.</text>
</comment>
<name>A0A0G0QLC3_9BACT</name>
<dbReference type="Proteomes" id="UP000034072">
    <property type="component" value="Unassembled WGS sequence"/>
</dbReference>
<evidence type="ECO:0000313" key="2">
    <source>
        <dbReference type="Proteomes" id="UP000034072"/>
    </source>
</evidence>
<gene>
    <name evidence="1" type="ORF">UT75_C0001G0128</name>
</gene>
<protein>
    <submittedName>
        <fullName evidence="1">Uncharacterized protein</fullName>
    </submittedName>
</protein>
<organism evidence="1 2">
    <name type="scientific">Candidatus Yanofskybacteria bacterium GW2011_GWE2_40_11</name>
    <dbReference type="NCBI Taxonomy" id="1619033"/>
    <lineage>
        <taxon>Bacteria</taxon>
        <taxon>Candidatus Yanofskyibacteriota</taxon>
    </lineage>
</organism>
<evidence type="ECO:0000313" key="1">
    <source>
        <dbReference type="EMBL" id="KKR41224.1"/>
    </source>
</evidence>
<proteinExistence type="predicted"/>